<evidence type="ECO:0000313" key="3">
    <source>
        <dbReference type="Proteomes" id="UP000439780"/>
    </source>
</evidence>
<evidence type="ECO:0000256" key="1">
    <source>
        <dbReference type="SAM" id="MobiDB-lite"/>
    </source>
</evidence>
<feature type="region of interest" description="Disordered" evidence="1">
    <location>
        <begin position="1"/>
        <end position="24"/>
    </location>
</feature>
<name>A0A845AL70_9SPHN</name>
<dbReference type="OrthoDB" id="8410655at2"/>
<organism evidence="2 3">
    <name type="scientific">Qipengyuania algicida</name>
    <dbReference type="NCBI Taxonomy" id="1836209"/>
    <lineage>
        <taxon>Bacteria</taxon>
        <taxon>Pseudomonadati</taxon>
        <taxon>Pseudomonadota</taxon>
        <taxon>Alphaproteobacteria</taxon>
        <taxon>Sphingomonadales</taxon>
        <taxon>Erythrobacteraceae</taxon>
        <taxon>Qipengyuania</taxon>
    </lineage>
</organism>
<gene>
    <name evidence="2" type="ORF">GRI58_12340</name>
</gene>
<keyword evidence="3" id="KW-1185">Reference proteome</keyword>
<proteinExistence type="predicted"/>
<reference evidence="2 3" key="1">
    <citation type="submission" date="2019-12" db="EMBL/GenBank/DDBJ databases">
        <title>Genomic-based taxomic classification of the family Erythrobacteraceae.</title>
        <authorList>
            <person name="Xu L."/>
        </authorList>
    </citation>
    <scope>NUCLEOTIDE SEQUENCE [LARGE SCALE GENOMIC DNA]</scope>
    <source>
        <strain evidence="2 3">KEMB 9005-328</strain>
    </source>
</reference>
<evidence type="ECO:0008006" key="4">
    <source>
        <dbReference type="Google" id="ProtNLM"/>
    </source>
</evidence>
<dbReference type="AlphaFoldDB" id="A0A845AL70"/>
<dbReference type="EMBL" id="WTYA01000010">
    <property type="protein sequence ID" value="MXP29605.1"/>
    <property type="molecule type" value="Genomic_DNA"/>
</dbReference>
<sequence length="104" mass="11464">MQERLERDAPLPTEMQGHWVDVDDPSTGLVVSGGEVTYSGQGVDYDYKLIGQADGAVTVSLKVNDESKDDTFQRSNITELVITPDGELHAYNVKFASQFARVSR</sequence>
<protein>
    <recommendedName>
        <fullName evidence="4">DUF5640 domain-containing protein</fullName>
    </recommendedName>
</protein>
<comment type="caution">
    <text evidence="2">The sequence shown here is derived from an EMBL/GenBank/DDBJ whole genome shotgun (WGS) entry which is preliminary data.</text>
</comment>
<dbReference type="Proteomes" id="UP000439780">
    <property type="component" value="Unassembled WGS sequence"/>
</dbReference>
<evidence type="ECO:0000313" key="2">
    <source>
        <dbReference type="EMBL" id="MXP29605.1"/>
    </source>
</evidence>
<accession>A0A845AL70</accession>